<protein>
    <submittedName>
        <fullName evidence="2">Uncharacterized protein</fullName>
    </submittedName>
</protein>
<organism evidence="2">
    <name type="scientific">uncultured marine thaumarchaeote AD1000_21_E03</name>
    <dbReference type="NCBI Taxonomy" id="1455900"/>
    <lineage>
        <taxon>Archaea</taxon>
        <taxon>Nitrososphaerota</taxon>
        <taxon>environmental samples</taxon>
    </lineage>
</organism>
<sequence length="155" mass="17900">MSETDKQQDTDALSSHLLGGKKHHDEEKNVETEEIQHLEKGTDYLTTLLLQQGVKETKTKSKKTPPKLDELKKIFVQNLLKAGYVTVDDKDRTILTDSGKKFLDNQTKNAAMKVELAKLKNLEYRKSLERKTKSHSKKERKIKTRKKEMAPRSYS</sequence>
<dbReference type="AlphaFoldDB" id="A0A075FRI0"/>
<dbReference type="EMBL" id="KF900361">
    <property type="protein sequence ID" value="AIE92292.1"/>
    <property type="molecule type" value="Genomic_DNA"/>
</dbReference>
<proteinExistence type="predicted"/>
<name>A0A075FRI0_9ARCH</name>
<reference evidence="2" key="1">
    <citation type="journal article" date="2014" name="Genome Biol. Evol.">
        <title>Pangenome evidence for extensive interdomain horizontal transfer affecting lineage core and shell genes in uncultured planktonic thaumarchaeota and euryarchaeota.</title>
        <authorList>
            <person name="Deschamps P."/>
            <person name="Zivanovic Y."/>
            <person name="Moreira D."/>
            <person name="Rodriguez-Valera F."/>
            <person name="Lopez-Garcia P."/>
        </authorList>
    </citation>
    <scope>NUCLEOTIDE SEQUENCE</scope>
</reference>
<feature type="region of interest" description="Disordered" evidence="1">
    <location>
        <begin position="1"/>
        <end position="35"/>
    </location>
</feature>
<feature type="compositionally biased region" description="Basic residues" evidence="1">
    <location>
        <begin position="132"/>
        <end position="146"/>
    </location>
</feature>
<feature type="region of interest" description="Disordered" evidence="1">
    <location>
        <begin position="125"/>
        <end position="155"/>
    </location>
</feature>
<feature type="compositionally biased region" description="Basic and acidic residues" evidence="1">
    <location>
        <begin position="23"/>
        <end position="35"/>
    </location>
</feature>
<evidence type="ECO:0000313" key="2">
    <source>
        <dbReference type="EMBL" id="AIE92292.1"/>
    </source>
</evidence>
<evidence type="ECO:0000256" key="1">
    <source>
        <dbReference type="SAM" id="MobiDB-lite"/>
    </source>
</evidence>
<accession>A0A075FRI0</accession>